<keyword evidence="1" id="KW-0812">Transmembrane</keyword>
<gene>
    <name evidence="2" type="ORF">ACD661_05105</name>
</gene>
<evidence type="ECO:0000313" key="3">
    <source>
        <dbReference type="Proteomes" id="UP001615550"/>
    </source>
</evidence>
<evidence type="ECO:0000256" key="1">
    <source>
        <dbReference type="SAM" id="Phobius"/>
    </source>
</evidence>
<protein>
    <submittedName>
        <fullName evidence="2">Uncharacterized protein</fullName>
    </submittedName>
</protein>
<accession>A0ABW8D5I0</accession>
<reference evidence="2 3" key="1">
    <citation type="submission" date="2024-08" db="EMBL/GenBank/DDBJ databases">
        <title>Draft Genome Sequence of Legionella lytica strain DSB2004, Isolated From a Fire Sprinkler System.</title>
        <authorList>
            <person name="Everhart A.D."/>
            <person name="Kidane D.T."/>
            <person name="Farone A.L."/>
            <person name="Farone M.B."/>
        </authorList>
    </citation>
    <scope>NUCLEOTIDE SEQUENCE [LARGE SCALE GENOMIC DNA]</scope>
    <source>
        <strain evidence="2 3">DSB2004</strain>
    </source>
</reference>
<organism evidence="2 3">
    <name type="scientific">Legionella lytica</name>
    <dbReference type="NCBI Taxonomy" id="96232"/>
    <lineage>
        <taxon>Bacteria</taxon>
        <taxon>Pseudomonadati</taxon>
        <taxon>Pseudomonadota</taxon>
        <taxon>Gammaproteobacteria</taxon>
        <taxon>Legionellales</taxon>
        <taxon>Legionellaceae</taxon>
        <taxon>Legionella</taxon>
    </lineage>
</organism>
<keyword evidence="1" id="KW-0472">Membrane</keyword>
<name>A0ABW8D5I0_9GAMM</name>
<feature type="transmembrane region" description="Helical" evidence="1">
    <location>
        <begin position="50"/>
        <end position="69"/>
    </location>
</feature>
<dbReference type="Proteomes" id="UP001615550">
    <property type="component" value="Unassembled WGS sequence"/>
</dbReference>
<dbReference type="RefSeq" id="WP_400186771.1">
    <property type="nucleotide sequence ID" value="NZ_JBGORX010000001.1"/>
</dbReference>
<proteinExistence type="predicted"/>
<sequence length="222" mass="24389">MPKNKYNPQQNQANCPTKYTTRQHLAAAKLHDGLAIIHKLEFTPSSSLTLNPWMAALLLLVLVTPAAAARDKFPSEGSFSEKKQYIDSLTSRCTELASSVTATAFEKGPLLVQPADLPPNVGYKAARHTFFAEDGVATKRELEISKQAKPSDTTEIFIGSENNKGQGFLHKFKLQANGDLEPMGKVAQSLEEYSKDLTAVGAVVTEVSTDDNRRCYQYKINP</sequence>
<comment type="caution">
    <text evidence="2">The sequence shown here is derived from an EMBL/GenBank/DDBJ whole genome shotgun (WGS) entry which is preliminary data.</text>
</comment>
<evidence type="ECO:0000313" key="2">
    <source>
        <dbReference type="EMBL" id="MFJ1267938.1"/>
    </source>
</evidence>
<keyword evidence="1" id="KW-1133">Transmembrane helix</keyword>
<dbReference type="EMBL" id="JBGORX010000001">
    <property type="protein sequence ID" value="MFJ1267938.1"/>
    <property type="molecule type" value="Genomic_DNA"/>
</dbReference>
<keyword evidence="3" id="KW-1185">Reference proteome</keyword>